<dbReference type="RefSeq" id="WP_035580478.1">
    <property type="nucleotide sequence ID" value="NZ_ARYJ01000004.1"/>
</dbReference>
<dbReference type="OrthoDB" id="9777859at2"/>
<dbReference type="PANTHER" id="PTHR11895">
    <property type="entry name" value="TRANSAMIDASE"/>
    <property type="match status" value="1"/>
</dbReference>
<dbReference type="InterPro" id="IPR000120">
    <property type="entry name" value="Amidase"/>
</dbReference>
<dbReference type="PATRIC" id="fig|1280952.3.peg.1571"/>
<evidence type="ECO:0000259" key="3">
    <source>
        <dbReference type="Pfam" id="PF01425"/>
    </source>
</evidence>
<comment type="caution">
    <text evidence="4">The sequence shown here is derived from an EMBL/GenBank/DDBJ whole genome shotgun (WGS) entry which is preliminary data.</text>
</comment>
<sequence>MARITRRGVLLGGAAMSALAACGQTGTQTAPEAAVGIAATPAAAPVSPASSVPSGWIDGTEMTARIASGETTSLAEVNAAIARTNAVNGKLNAVASEIFDTARAEAGHTPAGPFQGVPTFIKDLHNWNGAETWYGSRAFKGYTPGKDDPLPAKWRAEGVVVLGKSTSPEMGLMASSEALVTGETCNPWDTTRIVGGSSGGAAALVAARVVPFAHASDGGGSIRIPASTCGVFGLKPSRGQLPAHGPEAPPVDISVQHAVTISVRDSINLFRDTQVNDGTYAPLAADLKPVGRRLKIGFTTDAYAGTPVAPETKAALEDVAKLCTDLGHEVVAWKAPFSGAEFIDRFLLYWAAGAAEFAQQASDFSGKPVGPDIVEPWTLGLTNMFLSRKDEMEETVAWLKNFESVYDSGFADVDILLTPTTGSPAVKLGEQAPTVDYEILYDRIITFAAFTAPMNVAGAASMSVPLAWTEGGLPVGAMFSGKRGDDQLLFELALELEQARPWAGKVPPVSAF</sequence>
<gene>
    <name evidence="4" type="ORF">HJA_07917</name>
</gene>
<dbReference type="InterPro" id="IPR006311">
    <property type="entry name" value="TAT_signal"/>
</dbReference>
<evidence type="ECO:0000256" key="2">
    <source>
        <dbReference type="SAM" id="SignalP"/>
    </source>
</evidence>
<feature type="signal peptide" evidence="2">
    <location>
        <begin position="1"/>
        <end position="20"/>
    </location>
</feature>
<evidence type="ECO:0000313" key="4">
    <source>
        <dbReference type="EMBL" id="KCZ89207.1"/>
    </source>
</evidence>
<dbReference type="SUPFAM" id="SSF75304">
    <property type="entry name" value="Amidase signature (AS) enzymes"/>
    <property type="match status" value="1"/>
</dbReference>
<dbReference type="Proteomes" id="UP000024816">
    <property type="component" value="Unassembled WGS sequence"/>
</dbReference>
<dbReference type="Gene3D" id="3.90.1300.10">
    <property type="entry name" value="Amidase signature (AS) domain"/>
    <property type="match status" value="1"/>
</dbReference>
<dbReference type="eggNOG" id="COG0154">
    <property type="taxonomic scope" value="Bacteria"/>
</dbReference>
<dbReference type="EMBL" id="ARYJ01000004">
    <property type="protein sequence ID" value="KCZ89207.1"/>
    <property type="molecule type" value="Genomic_DNA"/>
</dbReference>
<evidence type="ECO:0000313" key="5">
    <source>
        <dbReference type="Proteomes" id="UP000024816"/>
    </source>
</evidence>
<dbReference type="PANTHER" id="PTHR11895:SF7">
    <property type="entry name" value="GLUTAMYL-TRNA(GLN) AMIDOTRANSFERASE SUBUNIT A, MITOCHONDRIAL"/>
    <property type="match status" value="1"/>
</dbReference>
<dbReference type="InterPro" id="IPR023631">
    <property type="entry name" value="Amidase_dom"/>
</dbReference>
<feature type="domain" description="Amidase" evidence="3">
    <location>
        <begin position="77"/>
        <end position="489"/>
    </location>
</feature>
<comment type="similarity">
    <text evidence="1">Belongs to the amidase family.</text>
</comment>
<accession>A0A059FF25</accession>
<protein>
    <submittedName>
        <fullName evidence="4">Putative 6-aminohexanoate-cyclic-dimer hydrolase</fullName>
    </submittedName>
</protein>
<dbReference type="PROSITE" id="PS51257">
    <property type="entry name" value="PROKAR_LIPOPROTEIN"/>
    <property type="match status" value="1"/>
</dbReference>
<keyword evidence="4" id="KW-0378">Hydrolase</keyword>
<proteinExistence type="inferred from homology"/>
<reference evidence="4 5" key="1">
    <citation type="journal article" date="2014" name="Antonie Van Leeuwenhoek">
        <title>Hyphomonas beringensis sp. nov. and Hyphomonas chukchiensis sp. nov., isolated from surface seawater of the Bering Sea and Chukchi Sea.</title>
        <authorList>
            <person name="Li C."/>
            <person name="Lai Q."/>
            <person name="Li G."/>
            <person name="Dong C."/>
            <person name="Wang J."/>
            <person name="Liao Y."/>
            <person name="Shao Z."/>
        </authorList>
    </citation>
    <scope>NUCLEOTIDE SEQUENCE [LARGE SCALE GENOMIC DNA]</scope>
    <source>
        <strain evidence="4 5">VP2</strain>
    </source>
</reference>
<dbReference type="GO" id="GO:0016787">
    <property type="term" value="F:hydrolase activity"/>
    <property type="evidence" value="ECO:0007669"/>
    <property type="project" value="UniProtKB-KW"/>
</dbReference>
<organism evidence="4 5">
    <name type="scientific">Hyphomonas jannaschiana VP2</name>
    <dbReference type="NCBI Taxonomy" id="1280952"/>
    <lineage>
        <taxon>Bacteria</taxon>
        <taxon>Pseudomonadati</taxon>
        <taxon>Pseudomonadota</taxon>
        <taxon>Alphaproteobacteria</taxon>
        <taxon>Hyphomonadales</taxon>
        <taxon>Hyphomonadaceae</taxon>
        <taxon>Hyphomonas</taxon>
    </lineage>
</organism>
<dbReference type="PROSITE" id="PS51318">
    <property type="entry name" value="TAT"/>
    <property type="match status" value="1"/>
</dbReference>
<feature type="chain" id="PRO_5001578026" evidence="2">
    <location>
        <begin position="21"/>
        <end position="512"/>
    </location>
</feature>
<dbReference type="AlphaFoldDB" id="A0A059FF25"/>
<dbReference type="STRING" id="1280952.HJA_07917"/>
<evidence type="ECO:0000256" key="1">
    <source>
        <dbReference type="ARBA" id="ARBA00009199"/>
    </source>
</evidence>
<dbReference type="PROSITE" id="PS00571">
    <property type="entry name" value="AMIDASES"/>
    <property type="match status" value="1"/>
</dbReference>
<keyword evidence="2" id="KW-0732">Signal</keyword>
<dbReference type="Pfam" id="PF01425">
    <property type="entry name" value="Amidase"/>
    <property type="match status" value="1"/>
</dbReference>
<keyword evidence="5" id="KW-1185">Reference proteome</keyword>
<name>A0A059FF25_9PROT</name>
<dbReference type="InterPro" id="IPR036928">
    <property type="entry name" value="AS_sf"/>
</dbReference>
<dbReference type="InterPro" id="IPR020556">
    <property type="entry name" value="Amidase_CS"/>
</dbReference>